<evidence type="ECO:0000256" key="4">
    <source>
        <dbReference type="ARBA" id="ARBA00022833"/>
    </source>
</evidence>
<dbReference type="InterPro" id="IPR002867">
    <property type="entry name" value="IBR_dom"/>
</dbReference>
<feature type="compositionally biased region" description="Polar residues" evidence="6">
    <location>
        <begin position="275"/>
        <end position="284"/>
    </location>
</feature>
<feature type="region of interest" description="Disordered" evidence="6">
    <location>
        <begin position="1"/>
        <end position="70"/>
    </location>
</feature>
<dbReference type="FunFam" id="3.40.50.1000:FF:000089">
    <property type="entry name" value="NIF domain protein"/>
    <property type="match status" value="1"/>
</dbReference>
<feature type="region of interest" description="Disordered" evidence="6">
    <location>
        <begin position="693"/>
        <end position="725"/>
    </location>
</feature>
<dbReference type="PANTHER" id="PTHR12210">
    <property type="entry name" value="DULLARD PROTEIN PHOSPHATASE"/>
    <property type="match status" value="1"/>
</dbReference>
<evidence type="ECO:0000256" key="6">
    <source>
        <dbReference type="SAM" id="MobiDB-lite"/>
    </source>
</evidence>
<dbReference type="Pfam" id="PF01485">
    <property type="entry name" value="IBR"/>
    <property type="match status" value="1"/>
</dbReference>
<feature type="region of interest" description="Disordered" evidence="6">
    <location>
        <begin position="152"/>
        <end position="333"/>
    </location>
</feature>
<dbReference type="InterPro" id="IPR036412">
    <property type="entry name" value="HAD-like_sf"/>
</dbReference>
<feature type="compositionally biased region" description="Low complexity" evidence="6">
    <location>
        <begin position="201"/>
        <end position="216"/>
    </location>
</feature>
<evidence type="ECO:0000259" key="7">
    <source>
        <dbReference type="PROSITE" id="PS50969"/>
    </source>
</evidence>
<keyword evidence="9" id="KW-1185">Reference proteome</keyword>
<feature type="compositionally biased region" description="Basic and acidic residues" evidence="6">
    <location>
        <begin position="254"/>
        <end position="263"/>
    </location>
</feature>
<feature type="compositionally biased region" description="Low complexity" evidence="6">
    <location>
        <begin position="226"/>
        <end position="240"/>
    </location>
</feature>
<keyword evidence="2" id="KW-0863">Zinc-finger</keyword>
<dbReference type="SMART" id="SM00577">
    <property type="entry name" value="CPDc"/>
    <property type="match status" value="1"/>
</dbReference>
<dbReference type="CDD" id="cd20335">
    <property type="entry name" value="BRcat_RBR"/>
    <property type="match status" value="1"/>
</dbReference>
<dbReference type="AlphaFoldDB" id="A0A1W5DCS6"/>
<feature type="compositionally biased region" description="Pro residues" evidence="6">
    <location>
        <begin position="312"/>
        <end position="324"/>
    </location>
</feature>
<reference evidence="9" key="1">
    <citation type="submission" date="2017-03" db="EMBL/GenBank/DDBJ databases">
        <authorList>
            <person name="Sharma R."/>
            <person name="Thines M."/>
        </authorList>
    </citation>
    <scope>NUCLEOTIDE SEQUENCE [LARGE SCALE GENOMIC DNA]</scope>
</reference>
<dbReference type="InterPro" id="IPR050365">
    <property type="entry name" value="TIM50"/>
</dbReference>
<dbReference type="SUPFAM" id="SSF56784">
    <property type="entry name" value="HAD-like"/>
    <property type="match status" value="1"/>
</dbReference>
<dbReference type="InterPro" id="IPR023214">
    <property type="entry name" value="HAD_sf"/>
</dbReference>
<evidence type="ECO:0000256" key="2">
    <source>
        <dbReference type="ARBA" id="ARBA00022771"/>
    </source>
</evidence>
<keyword evidence="5" id="KW-0175">Coiled coil</keyword>
<dbReference type="Pfam" id="PF03031">
    <property type="entry name" value="NIF"/>
    <property type="match status" value="1"/>
</dbReference>
<organism evidence="8 9">
    <name type="scientific">Lasallia pustulata</name>
    <dbReference type="NCBI Taxonomy" id="136370"/>
    <lineage>
        <taxon>Eukaryota</taxon>
        <taxon>Fungi</taxon>
        <taxon>Dikarya</taxon>
        <taxon>Ascomycota</taxon>
        <taxon>Pezizomycotina</taxon>
        <taxon>Lecanoromycetes</taxon>
        <taxon>OSLEUM clade</taxon>
        <taxon>Umbilicariomycetidae</taxon>
        <taxon>Umbilicariales</taxon>
        <taxon>Umbilicariaceae</taxon>
        <taxon>Lasallia</taxon>
    </lineage>
</organism>
<evidence type="ECO:0000256" key="5">
    <source>
        <dbReference type="SAM" id="Coils"/>
    </source>
</evidence>
<dbReference type="GO" id="GO:0008270">
    <property type="term" value="F:zinc ion binding"/>
    <property type="evidence" value="ECO:0007669"/>
    <property type="project" value="UniProtKB-KW"/>
</dbReference>
<evidence type="ECO:0000313" key="8">
    <source>
        <dbReference type="EMBL" id="SLM40958.1"/>
    </source>
</evidence>
<proteinExistence type="predicted"/>
<dbReference type="NCBIfam" id="TIGR02251">
    <property type="entry name" value="HIF-SF_euk"/>
    <property type="match status" value="1"/>
</dbReference>
<feature type="region of interest" description="Disordered" evidence="6">
    <location>
        <begin position="563"/>
        <end position="595"/>
    </location>
</feature>
<evidence type="ECO:0000256" key="3">
    <source>
        <dbReference type="ARBA" id="ARBA00022786"/>
    </source>
</evidence>
<feature type="compositionally biased region" description="Polar residues" evidence="6">
    <location>
        <begin position="20"/>
        <end position="31"/>
    </location>
</feature>
<dbReference type="EMBL" id="FWEW01003742">
    <property type="protein sequence ID" value="SLM40958.1"/>
    <property type="molecule type" value="Genomic_DNA"/>
</dbReference>
<dbReference type="InterPro" id="IPR004274">
    <property type="entry name" value="FCP1_dom"/>
</dbReference>
<feature type="compositionally biased region" description="Basic and acidic residues" evidence="6">
    <location>
        <begin position="173"/>
        <end position="182"/>
    </location>
</feature>
<protein>
    <submittedName>
        <fullName evidence="8">Zinc finger, C6HC-type</fullName>
    </submittedName>
</protein>
<evidence type="ECO:0000256" key="1">
    <source>
        <dbReference type="ARBA" id="ARBA00022723"/>
    </source>
</evidence>
<feature type="domain" description="FCP1 homology" evidence="7">
    <location>
        <begin position="336"/>
        <end position="517"/>
    </location>
</feature>
<feature type="compositionally biased region" description="Low complexity" evidence="6">
    <location>
        <begin position="290"/>
        <end position="304"/>
    </location>
</feature>
<feature type="coiled-coil region" evidence="5">
    <location>
        <begin position="795"/>
        <end position="844"/>
    </location>
</feature>
<evidence type="ECO:0000313" key="9">
    <source>
        <dbReference type="Proteomes" id="UP000192927"/>
    </source>
</evidence>
<keyword evidence="4" id="KW-0862">Zinc</keyword>
<keyword evidence="3" id="KW-0833">Ubl conjugation pathway</keyword>
<dbReference type="CDD" id="cd07521">
    <property type="entry name" value="HAD_FCP1-like"/>
    <property type="match status" value="1"/>
</dbReference>
<dbReference type="GO" id="GO:0016791">
    <property type="term" value="F:phosphatase activity"/>
    <property type="evidence" value="ECO:0007669"/>
    <property type="project" value="InterPro"/>
</dbReference>
<name>A0A1W5DCS6_9LECA</name>
<dbReference type="Proteomes" id="UP000192927">
    <property type="component" value="Unassembled WGS sequence"/>
</dbReference>
<sequence length="995" mass="110731">MNSLNILSARVIGQAPPQTPSTLRSRGQGDTASELGESDEDLDQQVPIASGEEKDARFVEDEDSKEEDFGVTPVTKDEKTPLLDERRATPFLDPKRSKLRIVAKQLVDALTESLRWVLSTIAAPGVYVVTCFYDDDGRFSPFLPLRKLRRAVPTRNGSSSTAQAMGLSGSLGGHDESSDPTKKQRSGRRKVVAVVERPKVSSAGSFSSTASESEANSQRKEANGGSSKSSRSKSQVRASSENATPTRRSVRIKVYNEDTARQRKDARKHKHGAGSVSSTGSDASQAPAVTAATLKSPTSPTSSLRMTKYPRAPAPPRPLIPPRQPSYSTHTSPHSSILAQKTLVIDLDETLIHSLAKGGRMSSGHMVEVKLNTTVGIGGTTLGPQHPILYYVHKRPHCDEFLRKVCKWYNLVAFTASVQEYADPVIDWLEQERKYFSGRYYRQHCTYRNSAYIKDLSSVEPDLSRVMILDNSPLSYIFHEDNAIPIEGLPAQRETGFEPGPSSRPPGPIKGNPFRRLPTQAPPITHMPLIRTDPNEWWATQEIPVLPRGSSLIPQKISSVSETSAENVSGTSADNVNYPSLASSRMPGAGRSRPPSYVEFEPDNATEANNTIPIKELLQTKKGSVKHLLKPITHRPLKTQIEDDAALTQRLQYEEDQVGFTMDLTIPFDDPFENTARNTATVSDALFAQRLRETEGQVPRGSLTQTSRSPLTREGRLRQATAADDSRKLIASQEEHRSLGAQWKATQQRQYRREEEHRLKARRRILTKKDIVRLNHSKALPGDDSAVLTTLPGENERIVADLKAAQALQAELEEEVRQQDIRTLKELQAKLEEAEYQDARLAAQLAAEWEKEDREEIQRIREQRTTCMMCVERYKKSELFKPCSDKEHIWCGKCLHAGFKTALKTKTRLRCCRNLTTKSLPSLDPAVAKQYNLMLLEMDTANPVYCSAKPCGTFIPPSAVKGDIATCPKCRKRSCVHCKASEHPDKILSWVSEFD</sequence>
<keyword evidence="1" id="KW-0479">Metal-binding</keyword>
<dbReference type="InterPro" id="IPR011948">
    <property type="entry name" value="Dullard_phosphatase"/>
</dbReference>
<accession>A0A1W5DCS6</accession>
<feature type="compositionally biased region" description="Polar residues" evidence="6">
    <location>
        <begin position="563"/>
        <end position="583"/>
    </location>
</feature>
<dbReference type="Gene3D" id="3.40.50.1000">
    <property type="entry name" value="HAD superfamily/HAD-like"/>
    <property type="match status" value="1"/>
</dbReference>
<dbReference type="PROSITE" id="PS50969">
    <property type="entry name" value="FCP1"/>
    <property type="match status" value="1"/>
</dbReference>